<keyword evidence="8" id="KW-0479">Metal-binding</keyword>
<comment type="catalytic activity">
    <reaction evidence="18">
        <text>L-seryl-[protein] + ATP = O-phospho-L-seryl-[protein] + ADP + H(+)</text>
        <dbReference type="Rhea" id="RHEA:17989"/>
        <dbReference type="Rhea" id="RHEA-COMP:9863"/>
        <dbReference type="Rhea" id="RHEA-COMP:11604"/>
        <dbReference type="ChEBI" id="CHEBI:15378"/>
        <dbReference type="ChEBI" id="CHEBI:29999"/>
        <dbReference type="ChEBI" id="CHEBI:30616"/>
        <dbReference type="ChEBI" id="CHEBI:83421"/>
        <dbReference type="ChEBI" id="CHEBI:456216"/>
        <dbReference type="EC" id="2.7.11.1"/>
    </reaction>
</comment>
<dbReference type="InParanoid" id="A0A078AZZ7"/>
<dbReference type="Gene3D" id="1.10.510.10">
    <property type="entry name" value="Transferase(Phosphotransferase) domain 1"/>
    <property type="match status" value="2"/>
</dbReference>
<dbReference type="InterPro" id="IPR011009">
    <property type="entry name" value="Kinase-like_dom_sf"/>
</dbReference>
<keyword evidence="5" id="KW-0963">Cytoplasm</keyword>
<comment type="cofactor">
    <cofactor evidence="1">
        <name>Mg(2+)</name>
        <dbReference type="ChEBI" id="CHEBI:18420"/>
    </cofactor>
</comment>
<evidence type="ECO:0000256" key="8">
    <source>
        <dbReference type="ARBA" id="ARBA00022723"/>
    </source>
</evidence>
<evidence type="ECO:0000256" key="3">
    <source>
        <dbReference type="ARBA" id="ARBA00005253"/>
    </source>
</evidence>
<dbReference type="InterPro" id="IPR050205">
    <property type="entry name" value="CDPK_Ser/Thr_kinases"/>
</dbReference>
<dbReference type="GO" id="GO:0004674">
    <property type="term" value="F:protein serine/threonine kinase activity"/>
    <property type="evidence" value="ECO:0007669"/>
    <property type="project" value="UniProtKB-KW"/>
</dbReference>
<keyword evidence="6" id="KW-0723">Serine/threonine-protein kinase</keyword>
<dbReference type="InterPro" id="IPR017441">
    <property type="entry name" value="Protein_kinase_ATP_BS"/>
</dbReference>
<proteinExistence type="inferred from homology"/>
<dbReference type="SMART" id="SM00054">
    <property type="entry name" value="EFh"/>
    <property type="match status" value="4"/>
</dbReference>
<evidence type="ECO:0000256" key="2">
    <source>
        <dbReference type="ARBA" id="ARBA00004245"/>
    </source>
</evidence>
<dbReference type="GO" id="GO:0005856">
    <property type="term" value="C:cytoskeleton"/>
    <property type="evidence" value="ECO:0007669"/>
    <property type="project" value="UniProtKB-SubCell"/>
</dbReference>
<comment type="similarity">
    <text evidence="15">Belongs to the protein kinase superfamily. Ser/Thr protein kinase family. CDPK subfamily.</text>
</comment>
<keyword evidence="12" id="KW-0106">Calcium</keyword>
<dbReference type="FunFam" id="1.10.238.10:FF:000178">
    <property type="entry name" value="Calmodulin-2 A"/>
    <property type="match status" value="1"/>
</dbReference>
<evidence type="ECO:0000256" key="13">
    <source>
        <dbReference type="ARBA" id="ARBA00022840"/>
    </source>
</evidence>
<evidence type="ECO:0000313" key="22">
    <source>
        <dbReference type="EMBL" id="CDW86363.1"/>
    </source>
</evidence>
<evidence type="ECO:0000313" key="23">
    <source>
        <dbReference type="Proteomes" id="UP000039865"/>
    </source>
</evidence>
<dbReference type="InterPro" id="IPR002048">
    <property type="entry name" value="EF_hand_dom"/>
</dbReference>
<accession>A0A078AZZ7</accession>
<dbReference type="PROSITE" id="PS50222">
    <property type="entry name" value="EF_HAND_2"/>
    <property type="match status" value="4"/>
</dbReference>
<keyword evidence="10 19" id="KW-0547">Nucleotide-binding</keyword>
<evidence type="ECO:0000256" key="11">
    <source>
        <dbReference type="ARBA" id="ARBA00022777"/>
    </source>
</evidence>
<feature type="domain" description="EF-hand" evidence="21">
    <location>
        <begin position="328"/>
        <end position="363"/>
    </location>
</feature>
<evidence type="ECO:0000256" key="15">
    <source>
        <dbReference type="ARBA" id="ARBA00024334"/>
    </source>
</evidence>
<sequence length="439" mass="50290">MGCKNSSNILETTPIKQNEESSYIYQLHTEPRSHLGVNELKYNYRISESTKVLGAGQFGKVFLSESIADPSFKVAIKVLNKVKLKEHIDSIREEVKILTKLDHPNIIKYYETYDDVKYIYMVMEYCSGGELFDKILAQKNSFFSETGTPLFMAPEVFDGDYNEKCDIWSLGILLYCLVSGLLPFIGDTAGEVMRKIKKGKISLKPKEFQNVTNECKDLINKMLTFDSYYRISGKDVLKHPWFMIFDQQILLTTQINDKSLDENILNNLRKFRGVSTLRKAVMNILVKMASNEHIEYLREAFIDLDKDSSGFITAAQLKQALINAKIYIKDDEIEKIINEVDFNGAKQINYSEFLAATISVKKIITEEKFQAIFKQFDTDGSGFITRQNIAEAMIKIGHKVSGQEIDDIMNKHDITKNGIISQKEFREIFMSCSNITQSQ</sequence>
<keyword evidence="14" id="KW-0206">Cytoskeleton</keyword>
<evidence type="ECO:0000259" key="20">
    <source>
        <dbReference type="PROSITE" id="PS50011"/>
    </source>
</evidence>
<keyword evidence="13 19" id="KW-0067">ATP-binding</keyword>
<keyword evidence="7" id="KW-0808">Transferase</keyword>
<feature type="domain" description="Protein kinase" evidence="20">
    <location>
        <begin position="47"/>
        <end position="242"/>
    </location>
</feature>
<evidence type="ECO:0000256" key="12">
    <source>
        <dbReference type="ARBA" id="ARBA00022837"/>
    </source>
</evidence>
<evidence type="ECO:0000256" key="16">
    <source>
        <dbReference type="ARBA" id="ARBA00025692"/>
    </source>
</evidence>
<evidence type="ECO:0000256" key="7">
    <source>
        <dbReference type="ARBA" id="ARBA00022679"/>
    </source>
</evidence>
<evidence type="ECO:0000256" key="10">
    <source>
        <dbReference type="ARBA" id="ARBA00022741"/>
    </source>
</evidence>
<dbReference type="PROSITE" id="PS50011">
    <property type="entry name" value="PROTEIN_KINASE_DOM"/>
    <property type="match status" value="1"/>
</dbReference>
<dbReference type="PROSITE" id="PS00107">
    <property type="entry name" value="PROTEIN_KINASE_ATP"/>
    <property type="match status" value="1"/>
</dbReference>
<comment type="catalytic activity">
    <reaction evidence="17">
        <text>L-threonyl-[protein] + ATP = O-phospho-L-threonyl-[protein] + ADP + H(+)</text>
        <dbReference type="Rhea" id="RHEA:46608"/>
        <dbReference type="Rhea" id="RHEA-COMP:11060"/>
        <dbReference type="Rhea" id="RHEA-COMP:11605"/>
        <dbReference type="ChEBI" id="CHEBI:15378"/>
        <dbReference type="ChEBI" id="CHEBI:30013"/>
        <dbReference type="ChEBI" id="CHEBI:30616"/>
        <dbReference type="ChEBI" id="CHEBI:61977"/>
        <dbReference type="ChEBI" id="CHEBI:456216"/>
        <dbReference type="EC" id="2.7.11.1"/>
    </reaction>
</comment>
<dbReference type="InterPro" id="IPR000719">
    <property type="entry name" value="Prot_kinase_dom"/>
</dbReference>
<dbReference type="OrthoDB" id="40902at2759"/>
<comment type="function">
    <text evidence="16">Plays a fundamental role in microtubule organizing center structure and function. Component of the infraciliary lattice (ICL) and the ciliary basal bodies.</text>
</comment>
<dbReference type="EMBL" id="CCKQ01014580">
    <property type="protein sequence ID" value="CDW86363.1"/>
    <property type="molecule type" value="Genomic_DNA"/>
</dbReference>
<dbReference type="EC" id="2.7.11.1" evidence="4"/>
<evidence type="ECO:0000256" key="9">
    <source>
        <dbReference type="ARBA" id="ARBA00022737"/>
    </source>
</evidence>
<feature type="binding site" evidence="19">
    <location>
        <position position="77"/>
    </location>
    <ligand>
        <name>ATP</name>
        <dbReference type="ChEBI" id="CHEBI:30616"/>
    </ligand>
</feature>
<evidence type="ECO:0000256" key="17">
    <source>
        <dbReference type="ARBA" id="ARBA00047899"/>
    </source>
</evidence>
<keyword evidence="23" id="KW-1185">Reference proteome</keyword>
<evidence type="ECO:0000256" key="19">
    <source>
        <dbReference type="PROSITE-ProRule" id="PRU10141"/>
    </source>
</evidence>
<dbReference type="Pfam" id="PF13499">
    <property type="entry name" value="EF-hand_7"/>
    <property type="match status" value="2"/>
</dbReference>
<feature type="domain" description="EF-hand" evidence="21">
    <location>
        <begin position="400"/>
        <end position="435"/>
    </location>
</feature>
<dbReference type="Gene3D" id="1.10.238.10">
    <property type="entry name" value="EF-hand"/>
    <property type="match status" value="1"/>
</dbReference>
<keyword evidence="9" id="KW-0677">Repeat</keyword>
<dbReference type="AlphaFoldDB" id="A0A078AZZ7"/>
<gene>
    <name evidence="22" type="primary">Contig1472.g1606</name>
    <name evidence="22" type="ORF">STYLEM_15457</name>
</gene>
<dbReference type="Proteomes" id="UP000039865">
    <property type="component" value="Unassembled WGS sequence"/>
</dbReference>
<dbReference type="PANTHER" id="PTHR24349">
    <property type="entry name" value="SERINE/THREONINE-PROTEIN KINASE"/>
    <property type="match status" value="1"/>
</dbReference>
<evidence type="ECO:0000256" key="5">
    <source>
        <dbReference type="ARBA" id="ARBA00022490"/>
    </source>
</evidence>
<dbReference type="GO" id="GO:0005524">
    <property type="term" value="F:ATP binding"/>
    <property type="evidence" value="ECO:0007669"/>
    <property type="project" value="UniProtKB-UniRule"/>
</dbReference>
<feature type="domain" description="EF-hand" evidence="21">
    <location>
        <begin position="364"/>
        <end position="399"/>
    </location>
</feature>
<evidence type="ECO:0000256" key="14">
    <source>
        <dbReference type="ARBA" id="ARBA00023212"/>
    </source>
</evidence>
<dbReference type="SUPFAM" id="SSF56112">
    <property type="entry name" value="Protein kinase-like (PK-like)"/>
    <property type="match status" value="1"/>
</dbReference>
<dbReference type="Pfam" id="PF00069">
    <property type="entry name" value="Pkinase"/>
    <property type="match status" value="1"/>
</dbReference>
<reference evidence="22 23" key="1">
    <citation type="submission" date="2014-06" db="EMBL/GenBank/DDBJ databases">
        <authorList>
            <person name="Swart Estienne"/>
        </authorList>
    </citation>
    <scope>NUCLEOTIDE SEQUENCE [LARGE SCALE GENOMIC DNA]</scope>
    <source>
        <strain evidence="22 23">130c</strain>
    </source>
</reference>
<organism evidence="22 23">
    <name type="scientific">Stylonychia lemnae</name>
    <name type="common">Ciliate</name>
    <dbReference type="NCBI Taxonomy" id="5949"/>
    <lineage>
        <taxon>Eukaryota</taxon>
        <taxon>Sar</taxon>
        <taxon>Alveolata</taxon>
        <taxon>Ciliophora</taxon>
        <taxon>Intramacronucleata</taxon>
        <taxon>Spirotrichea</taxon>
        <taxon>Stichotrichia</taxon>
        <taxon>Sporadotrichida</taxon>
        <taxon>Oxytrichidae</taxon>
        <taxon>Stylonychinae</taxon>
        <taxon>Stylonychia</taxon>
    </lineage>
</organism>
<keyword evidence="11 22" id="KW-0418">Kinase</keyword>
<evidence type="ECO:0000259" key="21">
    <source>
        <dbReference type="PROSITE" id="PS50222"/>
    </source>
</evidence>
<dbReference type="InterPro" id="IPR011992">
    <property type="entry name" value="EF-hand-dom_pair"/>
</dbReference>
<dbReference type="OMA" id="CAYCHER"/>
<dbReference type="GO" id="GO:0005509">
    <property type="term" value="F:calcium ion binding"/>
    <property type="evidence" value="ECO:0007669"/>
    <property type="project" value="InterPro"/>
</dbReference>
<name>A0A078AZZ7_STYLE</name>
<feature type="domain" description="EF-hand" evidence="21">
    <location>
        <begin position="292"/>
        <end position="327"/>
    </location>
</feature>
<dbReference type="FunFam" id="3.30.200.20:FF:000315">
    <property type="entry name" value="Calcium-dependent protein kinase 3"/>
    <property type="match status" value="1"/>
</dbReference>
<dbReference type="SUPFAM" id="SSF47473">
    <property type="entry name" value="EF-hand"/>
    <property type="match status" value="1"/>
</dbReference>
<comment type="subcellular location">
    <subcellularLocation>
        <location evidence="2">Cytoplasm</location>
        <location evidence="2">Cytoskeleton</location>
    </subcellularLocation>
</comment>
<protein>
    <recommendedName>
        <fullName evidence="4">non-specific serine/threonine protein kinase</fullName>
        <ecNumber evidence="4">2.7.11.1</ecNumber>
    </recommendedName>
</protein>
<evidence type="ECO:0000256" key="4">
    <source>
        <dbReference type="ARBA" id="ARBA00012513"/>
    </source>
</evidence>
<evidence type="ECO:0000256" key="6">
    <source>
        <dbReference type="ARBA" id="ARBA00022527"/>
    </source>
</evidence>
<evidence type="ECO:0000256" key="1">
    <source>
        <dbReference type="ARBA" id="ARBA00001946"/>
    </source>
</evidence>
<comment type="similarity">
    <text evidence="3">Belongs to the centrin family.</text>
</comment>
<evidence type="ECO:0000256" key="18">
    <source>
        <dbReference type="ARBA" id="ARBA00048679"/>
    </source>
</evidence>